<evidence type="ECO:0000256" key="1">
    <source>
        <dbReference type="ARBA" id="ARBA00004533"/>
    </source>
</evidence>
<protein>
    <submittedName>
        <fullName evidence="12">Type II secretion system protein N</fullName>
    </submittedName>
</protein>
<keyword evidence="5 10" id="KW-0812">Transmembrane</keyword>
<dbReference type="Gene3D" id="2.30.30.830">
    <property type="match status" value="1"/>
</dbReference>
<evidence type="ECO:0000313" key="13">
    <source>
        <dbReference type="Proteomes" id="UP001500523"/>
    </source>
</evidence>
<dbReference type="Proteomes" id="UP001500523">
    <property type="component" value="Unassembled WGS sequence"/>
</dbReference>
<dbReference type="RefSeq" id="WP_344694148.1">
    <property type="nucleotide sequence ID" value="NZ_BAABBF010000007.1"/>
</dbReference>
<evidence type="ECO:0000256" key="8">
    <source>
        <dbReference type="ARBA" id="ARBA00023136"/>
    </source>
</evidence>
<dbReference type="EMBL" id="BAABBF010000007">
    <property type="protein sequence ID" value="GAA3719201.1"/>
    <property type="molecule type" value="Genomic_DNA"/>
</dbReference>
<evidence type="ECO:0000256" key="6">
    <source>
        <dbReference type="ARBA" id="ARBA00022927"/>
    </source>
</evidence>
<feature type="transmembrane region" description="Helical" evidence="10">
    <location>
        <begin position="12"/>
        <end position="35"/>
    </location>
</feature>
<keyword evidence="4" id="KW-0997">Cell inner membrane</keyword>
<keyword evidence="3" id="KW-1003">Cell membrane</keyword>
<reference evidence="13" key="1">
    <citation type="journal article" date="2019" name="Int. J. Syst. Evol. Microbiol.">
        <title>The Global Catalogue of Microorganisms (GCM) 10K type strain sequencing project: providing services to taxonomists for standard genome sequencing and annotation.</title>
        <authorList>
            <consortium name="The Broad Institute Genomics Platform"/>
            <consortium name="The Broad Institute Genome Sequencing Center for Infectious Disease"/>
            <person name="Wu L."/>
            <person name="Ma J."/>
        </authorList>
    </citation>
    <scope>NUCLEOTIDE SEQUENCE [LARGE SCALE GENOMIC DNA]</scope>
    <source>
        <strain evidence="13">JCM 17498</strain>
    </source>
</reference>
<evidence type="ECO:0000256" key="4">
    <source>
        <dbReference type="ARBA" id="ARBA00022519"/>
    </source>
</evidence>
<accession>A0ABP7EHG0</accession>
<keyword evidence="6" id="KW-0653">Protein transport</keyword>
<evidence type="ECO:0000313" key="12">
    <source>
        <dbReference type="EMBL" id="GAA3719201.1"/>
    </source>
</evidence>
<dbReference type="InterPro" id="IPR036034">
    <property type="entry name" value="PDZ_sf"/>
</dbReference>
<comment type="subcellular location">
    <subcellularLocation>
        <location evidence="1">Cell inner membrane</location>
    </subcellularLocation>
</comment>
<dbReference type="Gene3D" id="2.30.42.10">
    <property type="match status" value="1"/>
</dbReference>
<comment type="caution">
    <text evidence="12">The sequence shown here is derived from an EMBL/GenBank/DDBJ whole genome shotgun (WGS) entry which is preliminary data.</text>
</comment>
<dbReference type="Pfam" id="PF11356">
    <property type="entry name" value="T2SSC"/>
    <property type="match status" value="1"/>
</dbReference>
<gene>
    <name evidence="12" type="ORF">GCM10022268_29310</name>
</gene>
<keyword evidence="8 10" id="KW-0472">Membrane</keyword>
<evidence type="ECO:0000256" key="10">
    <source>
        <dbReference type="SAM" id="Phobius"/>
    </source>
</evidence>
<evidence type="ECO:0000256" key="5">
    <source>
        <dbReference type="ARBA" id="ARBA00022692"/>
    </source>
</evidence>
<evidence type="ECO:0000259" key="11">
    <source>
        <dbReference type="Pfam" id="PF11356"/>
    </source>
</evidence>
<proteinExistence type="predicted"/>
<sequence length="295" mass="30444">MRLKLDARARRLLRRLSVVNVYSVAELALMAGLAVQSARLLWVLATPVGPLGDWRPAGVTVPGSPLALLTSFDPFFRLQQTATGPATVTALQLTLFGIRLDEATGRGSAIVAGPDGVQQSVAVGDEIQPGVRLKAVAFDHITLDRGGADEDLFLDQSGPSSSVSSGTGSPAGSGLPMDRPSMPGRGREGPPPPPGAGARSVPVAQLRQEIGFIPRLDGGRISGLTVRSQGSGQLFRQAGLRDGDVVTSIAGRPVSGPGDLDRIASDFSGGGNIPITVERGQNTLPLAITIAAPSR</sequence>
<organism evidence="12 13">
    <name type="scientific">Sphingomonas cynarae</name>
    <dbReference type="NCBI Taxonomy" id="930197"/>
    <lineage>
        <taxon>Bacteria</taxon>
        <taxon>Pseudomonadati</taxon>
        <taxon>Pseudomonadota</taxon>
        <taxon>Alphaproteobacteria</taxon>
        <taxon>Sphingomonadales</taxon>
        <taxon>Sphingomonadaceae</taxon>
        <taxon>Sphingomonas</taxon>
    </lineage>
</organism>
<feature type="region of interest" description="Disordered" evidence="9">
    <location>
        <begin position="150"/>
        <end position="201"/>
    </location>
</feature>
<evidence type="ECO:0000256" key="3">
    <source>
        <dbReference type="ARBA" id="ARBA00022475"/>
    </source>
</evidence>
<evidence type="ECO:0000256" key="7">
    <source>
        <dbReference type="ARBA" id="ARBA00022989"/>
    </source>
</evidence>
<evidence type="ECO:0000256" key="9">
    <source>
        <dbReference type="SAM" id="MobiDB-lite"/>
    </source>
</evidence>
<keyword evidence="13" id="KW-1185">Reference proteome</keyword>
<dbReference type="InterPro" id="IPR024961">
    <property type="entry name" value="T2SS_GspC_N"/>
</dbReference>
<feature type="domain" description="Type II secretion system protein GspC N-terminal" evidence="11">
    <location>
        <begin position="29"/>
        <end position="154"/>
    </location>
</feature>
<keyword evidence="7 10" id="KW-1133">Transmembrane helix</keyword>
<feature type="compositionally biased region" description="Low complexity" evidence="9">
    <location>
        <begin position="157"/>
        <end position="184"/>
    </location>
</feature>
<keyword evidence="2" id="KW-0813">Transport</keyword>
<dbReference type="SUPFAM" id="SSF50156">
    <property type="entry name" value="PDZ domain-like"/>
    <property type="match status" value="1"/>
</dbReference>
<name>A0ABP7EHG0_9SPHN</name>
<evidence type="ECO:0000256" key="2">
    <source>
        <dbReference type="ARBA" id="ARBA00022448"/>
    </source>
</evidence>